<dbReference type="Gene3D" id="1.10.1760.20">
    <property type="match status" value="1"/>
</dbReference>
<dbReference type="OrthoDB" id="9809846at2"/>
<dbReference type="NCBIfam" id="NF005598">
    <property type="entry name" value="PRK07331.1"/>
    <property type="match status" value="1"/>
</dbReference>
<keyword evidence="5 7" id="KW-1133">Transmembrane helix</keyword>
<feature type="transmembrane region" description="Helical" evidence="7">
    <location>
        <begin position="177"/>
        <end position="198"/>
    </location>
</feature>
<sequence>MHIPDNYLSPQTCVALFAAATPVIALSIKKVELQIKEKKETIPMIGISASLAFIIMLFNVPVPGGTSAHAVGATLLALLIGPYAACISLTIVLLMQAFLFGDGGILALGANILNMAIIMPFVGYYCFKLFDHFNYKKAGAFIGAFVGINVAALMAGIELGIQPIIAHNASNQPMYSPYGLTITIPAMLFAHLAVAGWIEAGFTLAIYKFVLKVAPDELYMNQKTVEHSEYNITSFFKKLLIVMIILSPLGLLTKATAFGEWDAQELKSMLPNHLVPSGISHGFSFNALFSDYSVKGFSDISGYILSALTAVLIIFLISKIMRNHYHAK</sequence>
<evidence type="ECO:0000256" key="5">
    <source>
        <dbReference type="ARBA" id="ARBA00022989"/>
    </source>
</evidence>
<dbReference type="PANTHER" id="PTHR34229">
    <property type="entry name" value="METAL TRANSPORT PROTEIN HI_1621-RELATED"/>
    <property type="match status" value="1"/>
</dbReference>
<dbReference type="EMBL" id="AYYQ01000033">
    <property type="protein sequence ID" value="KRM67971.1"/>
    <property type="molecule type" value="Genomic_DNA"/>
</dbReference>
<dbReference type="GO" id="GO:0005886">
    <property type="term" value="C:plasma membrane"/>
    <property type="evidence" value="ECO:0007669"/>
    <property type="project" value="UniProtKB-SubCell"/>
</dbReference>
<proteinExistence type="predicted"/>
<feature type="transmembrane region" description="Helical" evidence="7">
    <location>
        <begin position="74"/>
        <end position="99"/>
    </location>
</feature>
<keyword evidence="3" id="KW-1003">Cell membrane</keyword>
<dbReference type="Pfam" id="PF13190">
    <property type="entry name" value="PDGLE"/>
    <property type="match status" value="1"/>
</dbReference>
<keyword evidence="6 7" id="KW-0472">Membrane</keyword>
<evidence type="ECO:0000256" key="2">
    <source>
        <dbReference type="ARBA" id="ARBA00022448"/>
    </source>
</evidence>
<evidence type="ECO:0000259" key="8">
    <source>
        <dbReference type="Pfam" id="PF13190"/>
    </source>
</evidence>
<evidence type="ECO:0000256" key="1">
    <source>
        <dbReference type="ARBA" id="ARBA00004651"/>
    </source>
</evidence>
<evidence type="ECO:0000256" key="6">
    <source>
        <dbReference type="ARBA" id="ARBA00023136"/>
    </source>
</evidence>
<organism evidence="9 10">
    <name type="scientific">Apilactobacillus ozensis DSM 23829 = JCM 17196</name>
    <dbReference type="NCBI Taxonomy" id="1423781"/>
    <lineage>
        <taxon>Bacteria</taxon>
        <taxon>Bacillati</taxon>
        <taxon>Bacillota</taxon>
        <taxon>Bacilli</taxon>
        <taxon>Lactobacillales</taxon>
        <taxon>Lactobacillaceae</taxon>
        <taxon>Apilactobacillus</taxon>
    </lineage>
</organism>
<dbReference type="AlphaFoldDB" id="A0A0R2AXL4"/>
<feature type="transmembrane region" description="Helical" evidence="7">
    <location>
        <begin position="105"/>
        <end position="127"/>
    </location>
</feature>
<evidence type="ECO:0000256" key="7">
    <source>
        <dbReference type="SAM" id="Phobius"/>
    </source>
</evidence>
<feature type="transmembrane region" description="Helical" evidence="7">
    <location>
        <begin position="41"/>
        <end position="62"/>
    </location>
</feature>
<evidence type="ECO:0000256" key="3">
    <source>
        <dbReference type="ARBA" id="ARBA00022475"/>
    </source>
</evidence>
<dbReference type="InterPro" id="IPR025937">
    <property type="entry name" value="PDGLE_dom"/>
</dbReference>
<accession>A0A0R2AXL4</accession>
<keyword evidence="2" id="KW-0813">Transport</keyword>
<dbReference type="PANTHER" id="PTHR34229:SF1">
    <property type="entry name" value="METAL TRANSPORT PROTEIN HI_1621-RELATED"/>
    <property type="match status" value="1"/>
</dbReference>
<feature type="transmembrane region" description="Helical" evidence="7">
    <location>
        <begin position="139"/>
        <end position="157"/>
    </location>
</feature>
<reference evidence="9 10" key="1">
    <citation type="journal article" date="2015" name="Genome Announc.">
        <title>Expanding the biotechnology potential of lactobacilli through comparative genomics of 213 strains and associated genera.</title>
        <authorList>
            <person name="Sun Z."/>
            <person name="Harris H.M."/>
            <person name="McCann A."/>
            <person name="Guo C."/>
            <person name="Argimon S."/>
            <person name="Zhang W."/>
            <person name="Yang X."/>
            <person name="Jeffery I.B."/>
            <person name="Cooney J.C."/>
            <person name="Kagawa T.F."/>
            <person name="Liu W."/>
            <person name="Song Y."/>
            <person name="Salvetti E."/>
            <person name="Wrobel A."/>
            <person name="Rasinkangas P."/>
            <person name="Parkhill J."/>
            <person name="Rea M.C."/>
            <person name="O'Sullivan O."/>
            <person name="Ritari J."/>
            <person name="Douillard F.P."/>
            <person name="Paul Ross R."/>
            <person name="Yang R."/>
            <person name="Briner A.E."/>
            <person name="Felis G.E."/>
            <person name="de Vos W.M."/>
            <person name="Barrangou R."/>
            <person name="Klaenhammer T.R."/>
            <person name="Caufield P.W."/>
            <person name="Cui Y."/>
            <person name="Zhang H."/>
            <person name="O'Toole P.W."/>
        </authorList>
    </citation>
    <scope>NUCLEOTIDE SEQUENCE [LARGE SCALE GENOMIC DNA]</scope>
    <source>
        <strain evidence="9 10">DSM 23829</strain>
    </source>
</reference>
<dbReference type="Proteomes" id="UP000052012">
    <property type="component" value="Unassembled WGS sequence"/>
</dbReference>
<comment type="subcellular location">
    <subcellularLocation>
        <location evidence="1">Cell membrane</location>
        <topology evidence="1">Multi-pass membrane protein</topology>
    </subcellularLocation>
</comment>
<dbReference type="PATRIC" id="fig|1423781.4.peg.339"/>
<dbReference type="Pfam" id="PF01891">
    <property type="entry name" value="CbiM"/>
    <property type="match status" value="1"/>
</dbReference>
<dbReference type="NCBIfam" id="NF008873">
    <property type="entry name" value="PRK11909.1"/>
    <property type="match status" value="1"/>
</dbReference>
<feature type="transmembrane region" description="Helical" evidence="7">
    <location>
        <begin position="239"/>
        <end position="259"/>
    </location>
</feature>
<dbReference type="GO" id="GO:0000041">
    <property type="term" value="P:transition metal ion transport"/>
    <property type="evidence" value="ECO:0007669"/>
    <property type="project" value="InterPro"/>
</dbReference>
<evidence type="ECO:0000313" key="9">
    <source>
        <dbReference type="EMBL" id="KRM67971.1"/>
    </source>
</evidence>
<dbReference type="RefSeq" id="WP_056966520.1">
    <property type="nucleotide sequence ID" value="NZ_AYYQ01000033.1"/>
</dbReference>
<dbReference type="STRING" id="1423781.FD06_GL000332"/>
<name>A0A0R2AXL4_9LACO</name>
<evidence type="ECO:0000313" key="10">
    <source>
        <dbReference type="Proteomes" id="UP000052012"/>
    </source>
</evidence>
<protein>
    <submittedName>
        <fullName evidence="9">Cobalt uptake substrate-specific transmembrane region family protein</fullName>
    </submittedName>
</protein>
<evidence type="ECO:0000256" key="4">
    <source>
        <dbReference type="ARBA" id="ARBA00022692"/>
    </source>
</evidence>
<gene>
    <name evidence="9" type="ORF">FD06_GL000332</name>
</gene>
<keyword evidence="10" id="KW-1185">Reference proteome</keyword>
<feature type="transmembrane region" description="Helical" evidence="7">
    <location>
        <begin position="300"/>
        <end position="318"/>
    </location>
</feature>
<keyword evidence="4 7" id="KW-0812">Transmembrane</keyword>
<dbReference type="InterPro" id="IPR002751">
    <property type="entry name" value="CbiM/NikMN"/>
</dbReference>
<feature type="domain" description="PDGLE" evidence="8">
    <location>
        <begin position="239"/>
        <end position="319"/>
    </location>
</feature>
<comment type="caution">
    <text evidence="9">The sequence shown here is derived from an EMBL/GenBank/DDBJ whole genome shotgun (WGS) entry which is preliminary data.</text>
</comment>